<feature type="active site" evidence="1">
    <location>
        <position position="140"/>
    </location>
</feature>
<accession>A0ABQ7LQJ5</accession>
<dbReference type="Proteomes" id="UP000823674">
    <property type="component" value="Chromosome A08"/>
</dbReference>
<evidence type="ECO:0000256" key="1">
    <source>
        <dbReference type="PROSITE-ProRule" id="PRU10007"/>
    </source>
</evidence>
<dbReference type="PROSITE" id="PS00687">
    <property type="entry name" value="ALDEHYDE_DEHYDR_GLU"/>
    <property type="match status" value="1"/>
</dbReference>
<name>A0ABQ7LQJ5_BRACM</name>
<dbReference type="EMBL" id="JADBGQ010000007">
    <property type="protein sequence ID" value="KAG5388845.1"/>
    <property type="molecule type" value="Genomic_DNA"/>
</dbReference>
<sequence length="160" mass="16945">MSSSTTNLKQMRGDPRVGVATSINPKLVGGHLFLNATSGTHIYFDKETNAGESYFYRLVSQDIGLPSAAPLLKTYAKVETLSTAELSEFVIAAPSQAGEGVKPEENQAPPFVAAMDGKNYIFQGGDDDNLEAISVPAKLEIGGNSPAQVSAEKVKKARKA</sequence>
<protein>
    <submittedName>
        <fullName evidence="2">Uncharacterized protein</fullName>
    </submittedName>
</protein>
<gene>
    <name evidence="2" type="primary">A08g505480.1_BraROA</name>
    <name evidence="2" type="ORF">IGI04_030386</name>
</gene>
<organism evidence="2 3">
    <name type="scientific">Brassica rapa subsp. trilocularis</name>
    <dbReference type="NCBI Taxonomy" id="1813537"/>
    <lineage>
        <taxon>Eukaryota</taxon>
        <taxon>Viridiplantae</taxon>
        <taxon>Streptophyta</taxon>
        <taxon>Embryophyta</taxon>
        <taxon>Tracheophyta</taxon>
        <taxon>Spermatophyta</taxon>
        <taxon>Magnoliopsida</taxon>
        <taxon>eudicotyledons</taxon>
        <taxon>Gunneridae</taxon>
        <taxon>Pentapetalae</taxon>
        <taxon>rosids</taxon>
        <taxon>malvids</taxon>
        <taxon>Brassicales</taxon>
        <taxon>Brassicaceae</taxon>
        <taxon>Brassiceae</taxon>
        <taxon>Brassica</taxon>
    </lineage>
</organism>
<evidence type="ECO:0000313" key="2">
    <source>
        <dbReference type="EMBL" id="KAG5388845.1"/>
    </source>
</evidence>
<dbReference type="InterPro" id="IPR029510">
    <property type="entry name" value="Ald_DH_CS_GLU"/>
</dbReference>
<keyword evidence="3" id="KW-1185">Reference proteome</keyword>
<proteinExistence type="predicted"/>
<evidence type="ECO:0000313" key="3">
    <source>
        <dbReference type="Proteomes" id="UP000823674"/>
    </source>
</evidence>
<comment type="caution">
    <text evidence="2">The sequence shown here is derived from an EMBL/GenBank/DDBJ whole genome shotgun (WGS) entry which is preliminary data.</text>
</comment>
<reference evidence="2 3" key="1">
    <citation type="submission" date="2021-03" db="EMBL/GenBank/DDBJ databases">
        <authorList>
            <person name="King G.J."/>
            <person name="Bancroft I."/>
            <person name="Baten A."/>
            <person name="Bloomfield J."/>
            <person name="Borpatragohain P."/>
            <person name="He Z."/>
            <person name="Irish N."/>
            <person name="Irwin J."/>
            <person name="Liu K."/>
            <person name="Mauleon R.P."/>
            <person name="Moore J."/>
            <person name="Morris R."/>
            <person name="Ostergaard L."/>
            <person name="Wang B."/>
            <person name="Wells R."/>
        </authorList>
    </citation>
    <scope>NUCLEOTIDE SEQUENCE [LARGE SCALE GENOMIC DNA]</scope>
    <source>
        <strain evidence="2">R-o-18</strain>
        <tissue evidence="2">Leaf</tissue>
    </source>
</reference>